<reference evidence="3" key="1">
    <citation type="submission" date="2020-08" db="EMBL/GenBank/DDBJ databases">
        <title>Genomic Encyclopedia of Type Strains, Phase IV (KMG-IV): sequencing the most valuable type-strain genomes for metagenomic binning, comparative biology and taxonomic classification.</title>
        <authorList>
            <person name="Goeker M."/>
        </authorList>
    </citation>
    <scope>NUCLEOTIDE SEQUENCE [LARGE SCALE GENOMIC DNA]</scope>
    <source>
        <strain evidence="3">DSM 105720</strain>
    </source>
</reference>
<accession>A0A840D786</accession>
<dbReference type="Proteomes" id="UP000560658">
    <property type="component" value="Unassembled WGS sequence"/>
</dbReference>
<evidence type="ECO:0000259" key="2">
    <source>
        <dbReference type="PROSITE" id="PS51857"/>
    </source>
</evidence>
<protein>
    <submittedName>
        <fullName evidence="3">Cold shock CspA family protein</fullName>
    </submittedName>
</protein>
<feature type="region of interest" description="Disordered" evidence="1">
    <location>
        <begin position="1"/>
        <end position="30"/>
    </location>
</feature>
<dbReference type="CDD" id="cd04458">
    <property type="entry name" value="CSP_CDS"/>
    <property type="match status" value="1"/>
</dbReference>
<comment type="caution">
    <text evidence="3">The sequence shown here is derived from an EMBL/GenBank/DDBJ whole genome shotgun (WGS) entry which is preliminary data.</text>
</comment>
<dbReference type="PROSITE" id="PS51857">
    <property type="entry name" value="CSD_2"/>
    <property type="match status" value="1"/>
</dbReference>
<dbReference type="Gene3D" id="2.40.50.140">
    <property type="entry name" value="Nucleic acid-binding proteins"/>
    <property type="match status" value="1"/>
</dbReference>
<feature type="domain" description="CSD" evidence="2">
    <location>
        <begin position="80"/>
        <end position="141"/>
    </location>
</feature>
<gene>
    <name evidence="3" type="ORF">GGR06_003146</name>
</gene>
<dbReference type="GO" id="GO:0003676">
    <property type="term" value="F:nucleic acid binding"/>
    <property type="evidence" value="ECO:0007669"/>
    <property type="project" value="InterPro"/>
</dbReference>
<dbReference type="AlphaFoldDB" id="A0A840D786"/>
<proteinExistence type="predicted"/>
<evidence type="ECO:0000256" key="1">
    <source>
        <dbReference type="SAM" id="MobiDB-lite"/>
    </source>
</evidence>
<dbReference type="RefSeq" id="WP_183209167.1">
    <property type="nucleotide sequence ID" value="NZ_JACIER010000014.1"/>
</dbReference>
<dbReference type="SUPFAM" id="SSF50249">
    <property type="entry name" value="Nucleic acid-binding proteins"/>
    <property type="match status" value="1"/>
</dbReference>
<dbReference type="Pfam" id="PF00313">
    <property type="entry name" value="CSD"/>
    <property type="match status" value="1"/>
</dbReference>
<keyword evidence="4" id="KW-1185">Reference proteome</keyword>
<sequence length="143" mass="16487">MGTFRKKELRKKKQEKREEKLKRKEERKANASGSFADMIAYVDENGVITDTPPIQTKKEELELDSIMISTPKKEFIEEKPLEERVEHFNSAKGYGFIKNIAGVEKYFFHISNAPSDIAEGNMITFELERSPRGMNAVQIAFLK</sequence>
<organism evidence="3 4">
    <name type="scientific">Bacteroides reticulotermitis</name>
    <dbReference type="NCBI Taxonomy" id="1133319"/>
    <lineage>
        <taxon>Bacteria</taxon>
        <taxon>Pseudomonadati</taxon>
        <taxon>Bacteroidota</taxon>
        <taxon>Bacteroidia</taxon>
        <taxon>Bacteroidales</taxon>
        <taxon>Bacteroidaceae</taxon>
        <taxon>Bacteroides</taxon>
    </lineage>
</organism>
<dbReference type="EMBL" id="JACIER010000014">
    <property type="protein sequence ID" value="MBB4045334.1"/>
    <property type="molecule type" value="Genomic_DNA"/>
</dbReference>
<dbReference type="InterPro" id="IPR012340">
    <property type="entry name" value="NA-bd_OB-fold"/>
</dbReference>
<evidence type="ECO:0000313" key="4">
    <source>
        <dbReference type="Proteomes" id="UP000560658"/>
    </source>
</evidence>
<name>A0A840D786_9BACE</name>
<dbReference type="InterPro" id="IPR002059">
    <property type="entry name" value="CSP_DNA-bd"/>
</dbReference>
<evidence type="ECO:0000313" key="3">
    <source>
        <dbReference type="EMBL" id="MBB4045334.1"/>
    </source>
</evidence>
<feature type="compositionally biased region" description="Basic and acidic residues" evidence="1">
    <location>
        <begin position="15"/>
        <end position="29"/>
    </location>
</feature>